<dbReference type="RefSeq" id="WP_266349459.1">
    <property type="nucleotide sequence ID" value="NZ_JAPKNG010000004.1"/>
</dbReference>
<evidence type="ECO:0000256" key="1">
    <source>
        <dbReference type="SAM" id="SignalP"/>
    </source>
</evidence>
<evidence type="ECO:0000313" key="2">
    <source>
        <dbReference type="EMBL" id="MDQ0438550.1"/>
    </source>
</evidence>
<comment type="caution">
    <text evidence="2">The sequence shown here is derived from an EMBL/GenBank/DDBJ whole genome shotgun (WGS) entry which is preliminary data.</text>
</comment>
<keyword evidence="1" id="KW-0732">Signal</keyword>
<protein>
    <recommendedName>
        <fullName evidence="4">VCBS repeat-containing protein</fullName>
    </recommendedName>
</protein>
<evidence type="ECO:0000313" key="3">
    <source>
        <dbReference type="Proteomes" id="UP001241603"/>
    </source>
</evidence>
<proteinExistence type="predicted"/>
<dbReference type="Proteomes" id="UP001241603">
    <property type="component" value="Unassembled WGS sequence"/>
</dbReference>
<keyword evidence="3" id="KW-1185">Reference proteome</keyword>
<name>A0ABU0H9W0_9HYPH</name>
<organism evidence="2 3">
    <name type="scientific">Kaistia dalseonensis</name>
    <dbReference type="NCBI Taxonomy" id="410840"/>
    <lineage>
        <taxon>Bacteria</taxon>
        <taxon>Pseudomonadati</taxon>
        <taxon>Pseudomonadota</taxon>
        <taxon>Alphaproteobacteria</taxon>
        <taxon>Hyphomicrobiales</taxon>
        <taxon>Kaistiaceae</taxon>
        <taxon>Kaistia</taxon>
    </lineage>
</organism>
<gene>
    <name evidence="2" type="ORF">QO014_002945</name>
</gene>
<evidence type="ECO:0008006" key="4">
    <source>
        <dbReference type="Google" id="ProtNLM"/>
    </source>
</evidence>
<accession>A0ABU0H9W0</accession>
<feature type="signal peptide" evidence="1">
    <location>
        <begin position="1"/>
        <end position="30"/>
    </location>
</feature>
<feature type="chain" id="PRO_5046824394" description="VCBS repeat-containing protein" evidence="1">
    <location>
        <begin position="31"/>
        <end position="307"/>
    </location>
</feature>
<reference evidence="2 3" key="1">
    <citation type="submission" date="2023-07" db="EMBL/GenBank/DDBJ databases">
        <title>Genomic Encyclopedia of Type Strains, Phase IV (KMG-IV): sequencing the most valuable type-strain genomes for metagenomic binning, comparative biology and taxonomic classification.</title>
        <authorList>
            <person name="Goeker M."/>
        </authorList>
    </citation>
    <scope>NUCLEOTIDE SEQUENCE [LARGE SCALE GENOMIC DNA]</scope>
    <source>
        <strain evidence="2 3">B6-8</strain>
    </source>
</reference>
<dbReference type="EMBL" id="JAUSVO010000004">
    <property type="protein sequence ID" value="MDQ0438550.1"/>
    <property type="molecule type" value="Genomic_DNA"/>
</dbReference>
<sequence>MTLGLNVRVRPLLAALLAVATILMAPPLRAEEDETAAPAYPTTDFSDGATEATITDSGITARVFQEMRPKVNSDFAVPVLQVTIDGGIVLDYAGVASGMDMPAASASIAEIDPTNDTKEVYFSSYSGGAHCCSEVVIGEKTDKGWVAVNVGSFDGDGDYLQDLDNDGVAEIVTVDNAFLYAFDCYACSAAPLVIKTVRNGKLVDLTNEPRFQKNHRDWLKQLEDDADPATRWTSPGFLAGWVAASVRAGEGQKAFDALVQHWNLATDKGEETCLTGGDIDSCPARDRKVLKFPDRLKLFLNQNGYPL</sequence>